<dbReference type="PANTHER" id="PTHR43791">
    <property type="entry name" value="PERMEASE-RELATED"/>
    <property type="match status" value="1"/>
</dbReference>
<evidence type="ECO:0000256" key="3">
    <source>
        <dbReference type="ARBA" id="ARBA00022692"/>
    </source>
</evidence>
<feature type="transmembrane region" description="Helical" evidence="6">
    <location>
        <begin position="328"/>
        <end position="346"/>
    </location>
</feature>
<reference evidence="8 9" key="1">
    <citation type="journal article" date="2020" name="bioRxiv">
        <title>Whole genome comparisons of ergot fungi reveals the divergence and evolution of species within the genus Claviceps are the result of varying mechanisms driving genome evolution and host range expansion.</title>
        <authorList>
            <person name="Wyka S.A."/>
            <person name="Mondo S.J."/>
            <person name="Liu M."/>
            <person name="Dettman J."/>
            <person name="Nalam V."/>
            <person name="Broders K.D."/>
        </authorList>
    </citation>
    <scope>NUCLEOTIDE SEQUENCE [LARGE SCALE GENOMIC DNA]</scope>
    <source>
        <strain evidence="8 9">CCC 1485</strain>
    </source>
</reference>
<dbReference type="GO" id="GO:0016020">
    <property type="term" value="C:membrane"/>
    <property type="evidence" value="ECO:0007669"/>
    <property type="project" value="UniProtKB-SubCell"/>
</dbReference>
<gene>
    <name evidence="8" type="ORF">E4U60_006620</name>
</gene>
<dbReference type="Gene3D" id="1.20.1250.20">
    <property type="entry name" value="MFS general substrate transporter like domains"/>
    <property type="match status" value="2"/>
</dbReference>
<evidence type="ECO:0000256" key="2">
    <source>
        <dbReference type="ARBA" id="ARBA00022448"/>
    </source>
</evidence>
<protein>
    <recommendedName>
        <fullName evidence="7">Major facilitator superfamily (MFS) profile domain-containing protein</fullName>
    </recommendedName>
</protein>
<dbReference type="InterPro" id="IPR020846">
    <property type="entry name" value="MFS_dom"/>
</dbReference>
<keyword evidence="2" id="KW-0813">Transport</keyword>
<dbReference type="InterPro" id="IPR036259">
    <property type="entry name" value="MFS_trans_sf"/>
</dbReference>
<feature type="transmembrane region" description="Helical" evidence="6">
    <location>
        <begin position="94"/>
        <end position="114"/>
    </location>
</feature>
<dbReference type="Pfam" id="PF07690">
    <property type="entry name" value="MFS_1"/>
    <property type="match status" value="1"/>
</dbReference>
<feature type="transmembrane region" description="Helical" evidence="6">
    <location>
        <begin position="382"/>
        <end position="402"/>
    </location>
</feature>
<proteinExistence type="predicted"/>
<dbReference type="Proteomes" id="UP000706124">
    <property type="component" value="Unassembled WGS sequence"/>
</dbReference>
<dbReference type="PANTHER" id="PTHR43791:SF48">
    <property type="entry name" value="TRANSPORTER, PUTATIVE (AFU_ORTHOLOGUE AFUA_4G01000)-RELATED"/>
    <property type="match status" value="1"/>
</dbReference>
<evidence type="ECO:0000313" key="9">
    <source>
        <dbReference type="Proteomes" id="UP000706124"/>
    </source>
</evidence>
<evidence type="ECO:0000256" key="4">
    <source>
        <dbReference type="ARBA" id="ARBA00022989"/>
    </source>
</evidence>
<organism evidence="8 9">
    <name type="scientific">Claviceps pazoutovae</name>
    <dbReference type="NCBI Taxonomy" id="1649127"/>
    <lineage>
        <taxon>Eukaryota</taxon>
        <taxon>Fungi</taxon>
        <taxon>Dikarya</taxon>
        <taxon>Ascomycota</taxon>
        <taxon>Pezizomycotina</taxon>
        <taxon>Sordariomycetes</taxon>
        <taxon>Hypocreomycetidae</taxon>
        <taxon>Hypocreales</taxon>
        <taxon>Clavicipitaceae</taxon>
        <taxon>Claviceps</taxon>
    </lineage>
</organism>
<feature type="transmembrane region" description="Helical" evidence="6">
    <location>
        <begin position="121"/>
        <end position="143"/>
    </location>
</feature>
<feature type="transmembrane region" description="Helical" evidence="6">
    <location>
        <begin position="414"/>
        <end position="433"/>
    </location>
</feature>
<accession>A0A9P7M6L9</accession>
<evidence type="ECO:0000256" key="6">
    <source>
        <dbReference type="SAM" id="Phobius"/>
    </source>
</evidence>
<keyword evidence="5 6" id="KW-0472">Membrane</keyword>
<feature type="transmembrane region" description="Helical" evidence="6">
    <location>
        <begin position="285"/>
        <end position="308"/>
    </location>
</feature>
<feature type="transmembrane region" description="Helical" evidence="6">
    <location>
        <begin position="445"/>
        <end position="465"/>
    </location>
</feature>
<evidence type="ECO:0000259" key="7">
    <source>
        <dbReference type="PROSITE" id="PS50850"/>
    </source>
</evidence>
<feature type="transmembrane region" description="Helical" evidence="6">
    <location>
        <begin position="181"/>
        <end position="202"/>
    </location>
</feature>
<dbReference type="FunFam" id="1.20.1250.20:FF:000034">
    <property type="entry name" value="MFS general substrate transporter"/>
    <property type="match status" value="1"/>
</dbReference>
<dbReference type="SUPFAM" id="SSF103473">
    <property type="entry name" value="MFS general substrate transporter"/>
    <property type="match status" value="1"/>
</dbReference>
<feature type="transmembrane region" description="Helical" evidence="6">
    <location>
        <begin position="353"/>
        <end position="370"/>
    </location>
</feature>
<dbReference type="AlphaFoldDB" id="A0A9P7M6L9"/>
<sequence>MDVSSVEKPVGVCTAQDQLGMIQTGHSGMEAYVDGGDQIDAKEESKMRLKMDLAIVPLVCLLYLVSFIDRSNIGNAKIAGLDKDLGLRGFDYNAALSIFYISFIIFEIPCNTLCKYVGPGWFIPATTLGFGILTVCNAFVTNFSTLCAVRFLLGIFEAGIMPSLVLYLSRWYRQNELTFRVSLFIVSASLAGAFGGLLASAISKLESFGSLHSWRMIFGIEGIATCVIAVISFFILPDRPETAIWLSPREKELASKRLQSERVGTTEVVDQFSCSKIRLGILNPVVLSTSVIFFLDCITVHGVSFFLPTIVKAIFPKHTLANQQLLTVPPYLVGALACASTSFVSWRLNRRGIFMIGCAPFAVIGYAMFLGTTNPSVRYGAVFLPSLGIFTYGALTNSHVAANVVSDTAKSSAIATNVMFGNVGGLISTWAFVSTDAPDYHVGNGLNLAAQASICLIAIGLYIWIKRDNRRRETVDAVAVLEGKTLQEIQDMDWKHPDFRWKI</sequence>
<dbReference type="PROSITE" id="PS50850">
    <property type="entry name" value="MFS"/>
    <property type="match status" value="1"/>
</dbReference>
<keyword evidence="9" id="KW-1185">Reference proteome</keyword>
<dbReference type="FunFam" id="1.20.1250.20:FF:000013">
    <property type="entry name" value="MFS general substrate transporter"/>
    <property type="match status" value="1"/>
</dbReference>
<feature type="domain" description="Major facilitator superfamily (MFS) profile" evidence="7">
    <location>
        <begin position="55"/>
        <end position="470"/>
    </location>
</feature>
<feature type="transmembrane region" description="Helical" evidence="6">
    <location>
        <begin position="149"/>
        <end position="169"/>
    </location>
</feature>
<comment type="subcellular location">
    <subcellularLocation>
        <location evidence="1">Membrane</location>
        <topology evidence="1">Multi-pass membrane protein</topology>
    </subcellularLocation>
</comment>
<dbReference type="GO" id="GO:0022857">
    <property type="term" value="F:transmembrane transporter activity"/>
    <property type="evidence" value="ECO:0007669"/>
    <property type="project" value="InterPro"/>
</dbReference>
<keyword evidence="3 6" id="KW-0812">Transmembrane</keyword>
<feature type="transmembrane region" description="Helical" evidence="6">
    <location>
        <begin position="214"/>
        <end position="236"/>
    </location>
</feature>
<keyword evidence="4 6" id="KW-1133">Transmembrane helix</keyword>
<comment type="caution">
    <text evidence="8">The sequence shown here is derived from an EMBL/GenBank/DDBJ whole genome shotgun (WGS) entry which is preliminary data.</text>
</comment>
<evidence type="ECO:0000256" key="1">
    <source>
        <dbReference type="ARBA" id="ARBA00004141"/>
    </source>
</evidence>
<name>A0A9P7M6L9_9HYPO</name>
<evidence type="ECO:0000256" key="5">
    <source>
        <dbReference type="ARBA" id="ARBA00023136"/>
    </source>
</evidence>
<feature type="transmembrane region" description="Helical" evidence="6">
    <location>
        <begin position="51"/>
        <end position="68"/>
    </location>
</feature>
<dbReference type="OrthoDB" id="2985014at2759"/>
<dbReference type="InterPro" id="IPR011701">
    <property type="entry name" value="MFS"/>
</dbReference>
<evidence type="ECO:0000313" key="8">
    <source>
        <dbReference type="EMBL" id="KAG5930954.1"/>
    </source>
</evidence>
<dbReference type="EMBL" id="SRPO01000658">
    <property type="protein sequence ID" value="KAG5930954.1"/>
    <property type="molecule type" value="Genomic_DNA"/>
</dbReference>